<dbReference type="InterPro" id="IPR002213">
    <property type="entry name" value="UDP_glucos_trans"/>
</dbReference>
<evidence type="ECO:0000256" key="6">
    <source>
        <dbReference type="ARBA" id="ARBA00022490"/>
    </source>
</evidence>
<keyword evidence="13" id="KW-0472">Membrane</keyword>
<evidence type="ECO:0000256" key="15">
    <source>
        <dbReference type="ARBA" id="ARBA00023221"/>
    </source>
</evidence>
<evidence type="ECO:0000256" key="17">
    <source>
        <dbReference type="ARBA" id="ARBA00047886"/>
    </source>
</evidence>
<feature type="compositionally biased region" description="Acidic residues" evidence="19">
    <location>
        <begin position="180"/>
        <end position="197"/>
    </location>
</feature>
<sequence length="1548" mass="173600">MSFYKKVTHTLIPESIHNLATHHGSGEEKSENAANESEPEKRSSNISNDVESTSAKERSTYHSMSGRISYEDDDSDDDVARLDEGSNFFTGLLNSATLCSGLGPLNNLKKQYLDDFIKKSGLHSLKPQQLQLLQPQEQQHHHHHDLPHPLGKHDKNPSIAASLNSPRDLSLSRMHQFSSEDSDASEDSEDEEHGGNEDEQFVANNLKATKISDNHVPATTVTAPPAEATPIEKIETVASTTTAASTTAASVTQVKVATETKVAQIPEEVLEGLNPLQRSVVTNLDPHSIKEGILIKVKPAQQQTEEDIRNEHEKIKEKIQLRLKIADNLQKVFGLDENDVFLGNYSAWLIKDVLLQGHLYLTKEALLYFAFLPKRFSFEHASEVLNTDDSSNIVHKGTLGFKSGKYGEAIINAVVQHRYWAVLRSETLSIYSSATDLYFPVLVIDIKTCLYAEVIDKEKYGKEAISPLNRSGAQSPRGNTSGPPTPRSSTLEDSASELNNMLSGDTFSPTEDNIESGSTDVWFKLVTKKKTYKFHCDSSFSARQWCNNLTKLIFQHNNANSSSEVLIKIPIDDIVEYNKRTLFNEEADYDIDEATNDIPLNLSIKYVTSVPSLVDPKKKKDKLRRKSKTDDDVAIEEVNFLFPKNGVEFFETFDKVMNNGQEKVDALSRLSSRESTASMRSMSTLRPSTNSLVKTVQDYNRFDTVSDDASTLKKLSKTITSPTRIFRALTLGSQDRPSIASVTSKDGFDSDSHLQLPRALSERGLQSLDISFVTSLKKMEEASSRYEKPEFSPDELPLPSNLTDPFEVKKESRRPILKSIKALTNVGSRWSAMPLHYVDDGKYYVEKAKEREESQRNFQSHFSTNSKLVAAYYGHLIRTVPVYGKFYVSETEICFRSLLPGVSTKMVLPLMDVEDVKLGSLLKLTYHGLVLIVHGAEELNAEFGSSKARDDFQEMALGQLEKLHSNEGYRPKPHEWGSNYDLELSKTRMEYTDSERFALENAFDDTLKDVQLAEQRIELARVRMFEDRLMAASGLDVPIILEDSPFFKTEMKPSTSYNITLLTIGSRGDVQPYMALGKGLVKEGHNVTIATHGEFGDWIKKSGLNFKEIAGNPAELMSFMVTHNTMSVGFLKDAQKKFKSWIATLLTTSWKACQGSDILIESPSAMAGIHIAEALGIPYFRAFTMPWTRTRAYPHAFFVPDQKKGGSYNYLTHVLFENIFWKGISGQVNKWRVQELDLPKTNLYRLQQTRVPFLYNVSPTVLPPAVDFPDWIKVTGYWFLDEGSGDYKPPEELVKFMSDAAADGKKIVYIGFGSIVVKDAKSLTKAVVEAVKRADVRCILNKGWSDRLDKKGKDDIEVELPPEVYNSGAIPHDWLFPRIDAAVHHGGSGTTGASLRAGTPTIIKPFFGDQFFYATRVEDLGAGLGLKKLTAKTLGNALVTVTEDLKIIEKAKRVSEQIKHEHGVLSAIEAIYSELEYSRNLILVKDIYNQNYKRHHPDFRSQSGIQSPVEPSDDEDEEDEEEEDSNEDDDEDNEDYEDESSDQRSKAS</sequence>
<evidence type="ECO:0000256" key="9">
    <source>
        <dbReference type="ARBA" id="ARBA00022679"/>
    </source>
</evidence>
<evidence type="ECO:0000256" key="5">
    <source>
        <dbReference type="ARBA" id="ARBA00017894"/>
    </source>
</evidence>
<evidence type="ECO:0000256" key="18">
    <source>
        <dbReference type="ARBA" id="ARBA00049453"/>
    </source>
</evidence>
<dbReference type="Pfam" id="PF06722">
    <property type="entry name" value="EryCIII-like_C"/>
    <property type="match status" value="1"/>
</dbReference>
<feature type="region of interest" description="Disordered" evidence="19">
    <location>
        <begin position="1495"/>
        <end position="1548"/>
    </location>
</feature>
<keyword evidence="15" id="KW-0753">Steroid metabolism</keyword>
<dbReference type="PANTHER" id="PTHR48050">
    <property type="entry name" value="STEROL 3-BETA-GLUCOSYLTRANSFERASE"/>
    <property type="match status" value="1"/>
</dbReference>
<dbReference type="EC" id="2.4.1.173" evidence="4"/>
<keyword evidence="10" id="KW-0752">Steroid biosynthesis</keyword>
<reference evidence="21 22" key="1">
    <citation type="submission" date="2018-06" db="EMBL/GenBank/DDBJ databases">
        <title>Whole genome sequencing of Candida tropicalis (genome annotated by CSBL at Korea University).</title>
        <authorList>
            <person name="Ahn J."/>
        </authorList>
    </citation>
    <scope>NUCLEOTIDE SEQUENCE [LARGE SCALE GENOMIC DNA]</scope>
    <source>
        <strain evidence="21 22">ATCC 20962</strain>
    </source>
</reference>
<dbReference type="EMBL" id="QLNQ01000025">
    <property type="protein sequence ID" value="RCK62473.1"/>
    <property type="molecule type" value="Genomic_DNA"/>
</dbReference>
<feature type="compositionally biased region" description="Polar residues" evidence="19">
    <location>
        <begin position="468"/>
        <end position="493"/>
    </location>
</feature>
<keyword evidence="7" id="KW-0444">Lipid biosynthesis</keyword>
<keyword evidence="8" id="KW-0328">Glycosyltransferase</keyword>
<dbReference type="Gene3D" id="3.40.50.2000">
    <property type="entry name" value="Glycogen Phosphorylase B"/>
    <property type="match status" value="2"/>
</dbReference>
<evidence type="ECO:0000256" key="14">
    <source>
        <dbReference type="ARBA" id="ARBA00023166"/>
    </source>
</evidence>
<dbReference type="InterPro" id="IPR004276">
    <property type="entry name" value="GlycoTrans_28_N"/>
</dbReference>
<accession>A0A367Y9B2</accession>
<dbReference type="InterPro" id="IPR004182">
    <property type="entry name" value="GRAM"/>
</dbReference>
<proteinExistence type="inferred from homology"/>
<comment type="similarity">
    <text evidence="3">Belongs to the glycosyltransferase 28 family.</text>
</comment>
<comment type="subcellular location">
    <subcellularLocation>
        <location evidence="2">Cytoplasm</location>
    </subcellularLocation>
    <subcellularLocation>
        <location evidence="1">Membrane</location>
        <topology evidence="1">Peripheral membrane protein</topology>
    </subcellularLocation>
</comment>
<name>A0A367Y9B2_9ASCO</name>
<dbReference type="InterPro" id="IPR048065">
    <property type="entry name" value="ATG26_PH_GRAM2"/>
</dbReference>
<feature type="compositionally biased region" description="Polar residues" evidence="19">
    <location>
        <begin position="44"/>
        <end position="53"/>
    </location>
</feature>
<evidence type="ECO:0000259" key="20">
    <source>
        <dbReference type="PROSITE" id="PS50003"/>
    </source>
</evidence>
<comment type="caution">
    <text evidence="21">The sequence shown here is derived from an EMBL/GenBank/DDBJ whole genome shotgun (WGS) entry which is preliminary data.</text>
</comment>
<dbReference type="PROSITE" id="PS50003">
    <property type="entry name" value="PH_DOMAIN"/>
    <property type="match status" value="1"/>
</dbReference>
<dbReference type="GO" id="GO:0016126">
    <property type="term" value="P:sterol biosynthetic process"/>
    <property type="evidence" value="ECO:0007669"/>
    <property type="project" value="UniProtKB-KW"/>
</dbReference>
<dbReference type="SMART" id="SM00233">
    <property type="entry name" value="PH"/>
    <property type="match status" value="1"/>
</dbReference>
<evidence type="ECO:0000256" key="11">
    <source>
        <dbReference type="ARBA" id="ARBA00023011"/>
    </source>
</evidence>
<dbReference type="FunFam" id="3.40.50.2000:FF:000029">
    <property type="entry name" value="Sterol 3-beta-glucosyltransferase"/>
    <property type="match status" value="1"/>
</dbReference>
<dbReference type="GO" id="GO:0016020">
    <property type="term" value="C:membrane"/>
    <property type="evidence" value="ECO:0007669"/>
    <property type="project" value="UniProtKB-SubCell"/>
</dbReference>
<dbReference type="InterPro" id="IPR011993">
    <property type="entry name" value="PH-like_dom_sf"/>
</dbReference>
<dbReference type="PANTHER" id="PTHR48050:SF25">
    <property type="entry name" value="STEROL 3-BETA-GLUCOSYLTRANSFERASE"/>
    <property type="match status" value="1"/>
</dbReference>
<dbReference type="OrthoDB" id="10261837at2759"/>
<dbReference type="SMART" id="SM00568">
    <property type="entry name" value="GRAM"/>
    <property type="match status" value="2"/>
</dbReference>
<dbReference type="SUPFAM" id="SSF53756">
    <property type="entry name" value="UDP-Glycosyltransferase/glycogen phosphorylase"/>
    <property type="match status" value="1"/>
</dbReference>
<feature type="region of interest" description="Disordered" evidence="19">
    <location>
        <begin position="15"/>
        <end position="77"/>
    </location>
</feature>
<evidence type="ECO:0000313" key="22">
    <source>
        <dbReference type="Proteomes" id="UP000253472"/>
    </source>
</evidence>
<feature type="region of interest" description="Disordered" evidence="19">
    <location>
        <begin position="466"/>
        <end position="493"/>
    </location>
</feature>
<evidence type="ECO:0000256" key="19">
    <source>
        <dbReference type="SAM" id="MobiDB-lite"/>
    </source>
</evidence>
<dbReference type="FunFam" id="3.40.50.2000:FF:000009">
    <property type="entry name" value="Sterol 3-beta-glucosyltransferase UGT80A2"/>
    <property type="match status" value="1"/>
</dbReference>
<dbReference type="InterPro" id="IPR010610">
    <property type="entry name" value="EryCIII-like_C"/>
</dbReference>
<evidence type="ECO:0000256" key="7">
    <source>
        <dbReference type="ARBA" id="ARBA00022516"/>
    </source>
</evidence>
<evidence type="ECO:0000256" key="12">
    <source>
        <dbReference type="ARBA" id="ARBA00023098"/>
    </source>
</evidence>
<feature type="domain" description="PH" evidence="20">
    <location>
        <begin position="392"/>
        <end position="554"/>
    </location>
</feature>
<feature type="compositionally biased region" description="Acidic residues" evidence="19">
    <location>
        <begin position="1511"/>
        <end position="1540"/>
    </location>
</feature>
<dbReference type="GO" id="GO:0016906">
    <property type="term" value="F:sterol 3-beta-glucosyltransferase activity"/>
    <property type="evidence" value="ECO:0007669"/>
    <property type="project" value="UniProtKB-EC"/>
</dbReference>
<evidence type="ECO:0000256" key="8">
    <source>
        <dbReference type="ARBA" id="ARBA00022676"/>
    </source>
</evidence>
<keyword evidence="14" id="KW-1207">Sterol metabolism</keyword>
<dbReference type="InterPro" id="IPR001849">
    <property type="entry name" value="PH_domain"/>
</dbReference>
<dbReference type="Pfam" id="PF02893">
    <property type="entry name" value="GRAM"/>
    <property type="match status" value="1"/>
</dbReference>
<feature type="region of interest" description="Disordered" evidence="19">
    <location>
        <begin position="133"/>
        <end position="197"/>
    </location>
</feature>
<protein>
    <recommendedName>
        <fullName evidence="5">Sterol 3-beta-glucosyltransferase</fullName>
        <ecNumber evidence="4">2.4.1.173</ecNumber>
    </recommendedName>
    <alternativeName>
        <fullName evidence="16">Autophagy-related protein 26</fullName>
    </alternativeName>
</protein>
<keyword evidence="12" id="KW-0443">Lipid metabolism</keyword>
<dbReference type="Pfam" id="PF03033">
    <property type="entry name" value="Glyco_transf_28"/>
    <property type="match status" value="1"/>
</dbReference>
<dbReference type="Proteomes" id="UP000253472">
    <property type="component" value="Unassembled WGS sequence"/>
</dbReference>
<evidence type="ECO:0000313" key="21">
    <source>
        <dbReference type="EMBL" id="RCK62473.1"/>
    </source>
</evidence>
<dbReference type="CDD" id="cd03784">
    <property type="entry name" value="GT1_Gtf-like"/>
    <property type="match status" value="1"/>
</dbReference>
<comment type="catalytic activity">
    <reaction evidence="18">
        <text>a sterol + UDP-alpha-D-glucose = a sterol 3-beta-D-glucoside + UDP + H(+)</text>
        <dbReference type="Rhea" id="RHEA:22724"/>
        <dbReference type="ChEBI" id="CHEBI:15378"/>
        <dbReference type="ChEBI" id="CHEBI:15889"/>
        <dbReference type="ChEBI" id="CHEBI:37424"/>
        <dbReference type="ChEBI" id="CHEBI:58223"/>
        <dbReference type="ChEBI" id="CHEBI:58885"/>
        <dbReference type="EC" id="2.4.1.173"/>
    </reaction>
    <physiologicalReaction direction="left-to-right" evidence="18">
        <dbReference type="Rhea" id="RHEA:22725"/>
    </physiologicalReaction>
</comment>
<dbReference type="STRING" id="5486.A0A367Y9B2"/>
<dbReference type="CDD" id="cd13216">
    <property type="entry name" value="PH-GRAM2_AGT26"/>
    <property type="match status" value="1"/>
</dbReference>
<evidence type="ECO:0000256" key="16">
    <source>
        <dbReference type="ARBA" id="ARBA00029843"/>
    </source>
</evidence>
<evidence type="ECO:0000256" key="4">
    <source>
        <dbReference type="ARBA" id="ARBA00012650"/>
    </source>
</evidence>
<dbReference type="GO" id="GO:0005737">
    <property type="term" value="C:cytoplasm"/>
    <property type="evidence" value="ECO:0007669"/>
    <property type="project" value="UniProtKB-SubCell"/>
</dbReference>
<keyword evidence="9 21" id="KW-0808">Transferase</keyword>
<dbReference type="SUPFAM" id="SSF50729">
    <property type="entry name" value="PH domain-like"/>
    <property type="match status" value="1"/>
</dbReference>
<keyword evidence="6" id="KW-0963">Cytoplasm</keyword>
<dbReference type="Gene3D" id="2.30.29.30">
    <property type="entry name" value="Pleckstrin-homology domain (PH domain)/Phosphotyrosine-binding domain (PTB)"/>
    <property type="match status" value="2"/>
</dbReference>
<feature type="compositionally biased region" description="Polar residues" evidence="19">
    <location>
        <begin position="159"/>
        <end position="177"/>
    </location>
</feature>
<evidence type="ECO:0000256" key="13">
    <source>
        <dbReference type="ARBA" id="ARBA00023136"/>
    </source>
</evidence>
<dbReference type="InterPro" id="IPR050426">
    <property type="entry name" value="Glycosyltransferase_28"/>
</dbReference>
<evidence type="ECO:0000256" key="1">
    <source>
        <dbReference type="ARBA" id="ARBA00004170"/>
    </source>
</evidence>
<evidence type="ECO:0000256" key="3">
    <source>
        <dbReference type="ARBA" id="ARBA00006962"/>
    </source>
</evidence>
<evidence type="ECO:0000256" key="10">
    <source>
        <dbReference type="ARBA" id="ARBA00022955"/>
    </source>
</evidence>
<dbReference type="GO" id="GO:0005975">
    <property type="term" value="P:carbohydrate metabolic process"/>
    <property type="evidence" value="ECO:0007669"/>
    <property type="project" value="InterPro"/>
</dbReference>
<keyword evidence="22" id="KW-1185">Reference proteome</keyword>
<gene>
    <name evidence="21" type="primary">ATG26_1</name>
    <name evidence="21" type="ORF">Cantr_08972</name>
</gene>
<comment type="catalytic activity">
    <reaction evidence="17">
        <text>ergosterol + UDP-alpha-D-glucose = ergosteryl 3-beta-D-glucoside + UDP + H(+)</text>
        <dbReference type="Rhea" id="RHEA:61836"/>
        <dbReference type="ChEBI" id="CHEBI:15378"/>
        <dbReference type="ChEBI" id="CHEBI:16933"/>
        <dbReference type="ChEBI" id="CHEBI:52973"/>
        <dbReference type="ChEBI" id="CHEBI:58223"/>
        <dbReference type="ChEBI" id="CHEBI:58885"/>
    </reaction>
    <physiologicalReaction direction="left-to-right" evidence="17">
        <dbReference type="Rhea" id="RHEA:61837"/>
    </physiologicalReaction>
</comment>
<keyword evidence="11" id="KW-0756">Sterol biosynthesis</keyword>
<organism evidence="21 22">
    <name type="scientific">Candida viswanathii</name>
    <dbReference type="NCBI Taxonomy" id="5486"/>
    <lineage>
        <taxon>Eukaryota</taxon>
        <taxon>Fungi</taxon>
        <taxon>Dikarya</taxon>
        <taxon>Ascomycota</taxon>
        <taxon>Saccharomycotina</taxon>
        <taxon>Pichiomycetes</taxon>
        <taxon>Debaryomycetaceae</taxon>
        <taxon>Candida/Lodderomyces clade</taxon>
        <taxon>Candida</taxon>
    </lineage>
</organism>
<evidence type="ECO:0000256" key="2">
    <source>
        <dbReference type="ARBA" id="ARBA00004496"/>
    </source>
</evidence>